<dbReference type="NCBIfam" id="TIGR01575">
    <property type="entry name" value="rimI"/>
    <property type="match status" value="1"/>
</dbReference>
<dbReference type="OrthoDB" id="9794566at2"/>
<organism evidence="2 3">
    <name type="scientific">Ruoffia tabacinasalis</name>
    <dbReference type="NCBI Taxonomy" id="87458"/>
    <lineage>
        <taxon>Bacteria</taxon>
        <taxon>Bacillati</taxon>
        <taxon>Bacillota</taxon>
        <taxon>Bacilli</taxon>
        <taxon>Lactobacillales</taxon>
        <taxon>Aerococcaceae</taxon>
        <taxon>Ruoffia</taxon>
    </lineage>
</organism>
<dbReference type="Gene3D" id="3.40.630.30">
    <property type="match status" value="1"/>
</dbReference>
<dbReference type="Pfam" id="PF00583">
    <property type="entry name" value="Acetyltransf_1"/>
    <property type="match status" value="1"/>
</dbReference>
<dbReference type="PROSITE" id="PS51186">
    <property type="entry name" value="GNAT"/>
    <property type="match status" value="1"/>
</dbReference>
<accession>A0A5R9DQC5</accession>
<dbReference type="EMBL" id="VBSP01000074">
    <property type="protein sequence ID" value="TLQ38525.1"/>
    <property type="molecule type" value="Genomic_DNA"/>
</dbReference>
<evidence type="ECO:0000313" key="2">
    <source>
        <dbReference type="EMBL" id="TLQ38525.1"/>
    </source>
</evidence>
<feature type="domain" description="N-acetyltransferase" evidence="1">
    <location>
        <begin position="52"/>
        <end position="201"/>
    </location>
</feature>
<dbReference type="InterPro" id="IPR016181">
    <property type="entry name" value="Acyl_CoA_acyltransferase"/>
</dbReference>
<keyword evidence="2" id="KW-0808">Transferase</keyword>
<evidence type="ECO:0000313" key="3">
    <source>
        <dbReference type="Proteomes" id="UP000306420"/>
    </source>
</evidence>
<evidence type="ECO:0000259" key="1">
    <source>
        <dbReference type="PROSITE" id="PS51186"/>
    </source>
</evidence>
<protein>
    <submittedName>
        <fullName evidence="2">Ribosomal-protein-alanine N-acetyltransferase</fullName>
    </submittedName>
</protein>
<reference evidence="2 3" key="1">
    <citation type="submission" date="2019-05" db="EMBL/GenBank/DDBJ databases">
        <title>The metagenome of a microbial culture collection derived from dairy environment covers the genomic content of the human microbiome.</title>
        <authorList>
            <person name="Roder T."/>
            <person name="Wuthrich D."/>
            <person name="Sattari Z."/>
            <person name="Von Ah U."/>
            <person name="Bar C."/>
            <person name="Ronchi F."/>
            <person name="Macpherson A.J."/>
            <person name="Ganal-Vonarburg S.C."/>
            <person name="Bruggmann R."/>
            <person name="Vergeres G."/>
        </authorList>
    </citation>
    <scope>NUCLEOTIDE SEQUENCE [LARGE SCALE GENOMIC DNA]</scope>
    <source>
        <strain evidence="2 3">FAM 24227</strain>
    </source>
</reference>
<proteinExistence type="predicted"/>
<dbReference type="SUPFAM" id="SSF55729">
    <property type="entry name" value="Acyl-CoA N-acyltransferases (Nat)"/>
    <property type="match status" value="1"/>
</dbReference>
<sequence length="203" mass="24176">MIKFFDRKLQVSVMQEFIRRIQNARQVNHIIMDRIRPIIDEEPLWSRSDQSFSIRLAKAEDVPLFIELENDAYKGFHAWTQQDFKHDWLRNPYCVYILVEDMTNKEVVAMISGRFLAKGAHISHLLVREKYQNQRLGSKLLDLWIRLAEIEEVPIITLEVRESNTIAQNLYYGQDFKKHGIKENYYSDNKETAFLLKREMPNA</sequence>
<dbReference type="InterPro" id="IPR000182">
    <property type="entry name" value="GNAT_dom"/>
</dbReference>
<dbReference type="CDD" id="cd04301">
    <property type="entry name" value="NAT_SF"/>
    <property type="match status" value="1"/>
</dbReference>
<dbReference type="Proteomes" id="UP000306420">
    <property type="component" value="Unassembled WGS sequence"/>
</dbReference>
<dbReference type="AlphaFoldDB" id="A0A5R9DQC5"/>
<dbReference type="InterPro" id="IPR006464">
    <property type="entry name" value="AcTrfase_RimI/Ard1"/>
</dbReference>
<comment type="caution">
    <text evidence="2">The sequence shown here is derived from an EMBL/GenBank/DDBJ whole genome shotgun (WGS) entry which is preliminary data.</text>
</comment>
<dbReference type="GO" id="GO:0008080">
    <property type="term" value="F:N-acetyltransferase activity"/>
    <property type="evidence" value="ECO:0007669"/>
    <property type="project" value="InterPro"/>
</dbReference>
<gene>
    <name evidence="2" type="primary">rimI</name>
    <name evidence="2" type="ORF">FEZ33_11735</name>
</gene>
<name>A0A5R9DQC5_9LACT</name>